<dbReference type="EMBL" id="BK015263">
    <property type="protein sequence ID" value="DAD98511.1"/>
    <property type="molecule type" value="Genomic_DNA"/>
</dbReference>
<sequence length="34" mass="4039">MANSLFKIQRSSRSYHSHQYGGLVLVITKLQRYR</sequence>
<accession>A0A8S5NVQ6</accession>
<protein>
    <submittedName>
        <fullName evidence="1">Uncharacterized protein</fullName>
    </submittedName>
</protein>
<proteinExistence type="predicted"/>
<reference evidence="1" key="1">
    <citation type="journal article" date="2021" name="Proc. Natl. Acad. Sci. U.S.A.">
        <title>A Catalog of Tens of Thousands of Viruses from Human Metagenomes Reveals Hidden Associations with Chronic Diseases.</title>
        <authorList>
            <person name="Tisza M.J."/>
            <person name="Buck C.B."/>
        </authorList>
    </citation>
    <scope>NUCLEOTIDE SEQUENCE</scope>
    <source>
        <strain evidence="1">CtrMq22</strain>
    </source>
</reference>
<evidence type="ECO:0000313" key="1">
    <source>
        <dbReference type="EMBL" id="DAD98511.1"/>
    </source>
</evidence>
<organism evidence="1">
    <name type="scientific">Myoviridae sp. ctrMq22</name>
    <dbReference type="NCBI Taxonomy" id="2825181"/>
    <lineage>
        <taxon>Viruses</taxon>
        <taxon>Duplodnaviria</taxon>
        <taxon>Heunggongvirae</taxon>
        <taxon>Uroviricota</taxon>
        <taxon>Caudoviricetes</taxon>
    </lineage>
</organism>
<name>A0A8S5NVQ6_9CAUD</name>